<keyword evidence="3" id="KW-1185">Reference proteome</keyword>
<feature type="compositionally biased region" description="Basic and acidic residues" evidence="1">
    <location>
        <begin position="1"/>
        <end position="16"/>
    </location>
</feature>
<evidence type="ECO:0000313" key="3">
    <source>
        <dbReference type="Proteomes" id="UP000283269"/>
    </source>
</evidence>
<dbReference type="OrthoDB" id="2269034at2759"/>
<dbReference type="AlphaFoldDB" id="A0A409WQZ1"/>
<dbReference type="Proteomes" id="UP000283269">
    <property type="component" value="Unassembled WGS sequence"/>
</dbReference>
<dbReference type="InParanoid" id="A0A409WQZ1"/>
<evidence type="ECO:0000256" key="1">
    <source>
        <dbReference type="SAM" id="MobiDB-lite"/>
    </source>
</evidence>
<dbReference type="InterPro" id="IPR036047">
    <property type="entry name" value="F-box-like_dom_sf"/>
</dbReference>
<dbReference type="Gene3D" id="3.80.10.10">
    <property type="entry name" value="Ribonuclease Inhibitor"/>
    <property type="match status" value="1"/>
</dbReference>
<dbReference type="InterPro" id="IPR032675">
    <property type="entry name" value="LRR_dom_sf"/>
</dbReference>
<dbReference type="SUPFAM" id="SSF81383">
    <property type="entry name" value="F-box domain"/>
    <property type="match status" value="1"/>
</dbReference>
<reference evidence="2 3" key="1">
    <citation type="journal article" date="2018" name="Evol. Lett.">
        <title>Horizontal gene cluster transfer increased hallucinogenic mushroom diversity.</title>
        <authorList>
            <person name="Reynolds H.T."/>
            <person name="Vijayakumar V."/>
            <person name="Gluck-Thaler E."/>
            <person name="Korotkin H.B."/>
            <person name="Matheny P.B."/>
            <person name="Slot J.C."/>
        </authorList>
    </citation>
    <scope>NUCLEOTIDE SEQUENCE [LARGE SCALE GENOMIC DNA]</scope>
    <source>
        <strain evidence="2 3">2631</strain>
    </source>
</reference>
<dbReference type="Gene3D" id="1.20.1280.50">
    <property type="match status" value="1"/>
</dbReference>
<gene>
    <name evidence="2" type="ORF">CVT25_014337</name>
</gene>
<name>A0A409WQZ1_PSICY</name>
<accession>A0A409WQZ1</accession>
<evidence type="ECO:0000313" key="2">
    <source>
        <dbReference type="EMBL" id="PPQ80917.1"/>
    </source>
</evidence>
<sequence>MDSTKHARQEQQDSSHIEQTSEESIERAHYSISRESSESESSIHRLPFEVIAHIFEFYVEFTSIWFYKLAGPFLLGAVCRTWRHIAWMNPSLWTSLIFILDDKTTEVKVDLAIEWLGRSGNLPFSATLTVLNGREEEMFLLIDAINESLSRCRHLALRFFTSWTFSRFSQIRGASVLQSLIIDTPKQPDSPLDFGPLAAPYTLEIDNIPWGFLVMNWTNLTDFCGTNLFVEDILDILTLAAQMTSCRVYDVRNPFVMPGHHDRKVVHSQLKYLNLKFQFNQRAIVHIAIITFFQNTTFPNLTTYKIVTDREFPATDFLDFVARSSCPIAHLRLTARYISGDDLIHIAQALPSIAHLDLSYTHYNPDIQPPLTAFYEAFCRDSRYHTLLPDDVIMLPMLQRLEIRTSYPFPWAWLPGFRSQYWQDGDTYTILPGRPNLESVTIACRKYETDYTIVDDDLKRVEDDKPKYFPMGLIGSWETFSELMEMSKNVKLMLKVTQADKSNVDLIKLSYRKLEKKDGKAPKHIRESESAASWTTNF</sequence>
<dbReference type="EMBL" id="NHYD01003302">
    <property type="protein sequence ID" value="PPQ80917.1"/>
    <property type="molecule type" value="Genomic_DNA"/>
</dbReference>
<organism evidence="2 3">
    <name type="scientific">Psilocybe cyanescens</name>
    <dbReference type="NCBI Taxonomy" id="93625"/>
    <lineage>
        <taxon>Eukaryota</taxon>
        <taxon>Fungi</taxon>
        <taxon>Dikarya</taxon>
        <taxon>Basidiomycota</taxon>
        <taxon>Agaricomycotina</taxon>
        <taxon>Agaricomycetes</taxon>
        <taxon>Agaricomycetidae</taxon>
        <taxon>Agaricales</taxon>
        <taxon>Agaricineae</taxon>
        <taxon>Strophariaceae</taxon>
        <taxon>Psilocybe</taxon>
    </lineage>
</organism>
<proteinExistence type="predicted"/>
<comment type="caution">
    <text evidence="2">The sequence shown here is derived from an EMBL/GenBank/DDBJ whole genome shotgun (WGS) entry which is preliminary data.</text>
</comment>
<protein>
    <submittedName>
        <fullName evidence="2">Uncharacterized protein</fullName>
    </submittedName>
</protein>
<feature type="region of interest" description="Disordered" evidence="1">
    <location>
        <begin position="1"/>
        <end position="33"/>
    </location>
</feature>